<feature type="transmembrane region" description="Helical" evidence="2">
    <location>
        <begin position="44"/>
        <end position="67"/>
    </location>
</feature>
<feature type="region of interest" description="Disordered" evidence="1">
    <location>
        <begin position="212"/>
        <end position="263"/>
    </location>
</feature>
<feature type="compositionally biased region" description="Gly residues" evidence="1">
    <location>
        <begin position="237"/>
        <end position="253"/>
    </location>
</feature>
<gene>
    <name evidence="3" type="ORF">GCM10017559_39530</name>
</gene>
<proteinExistence type="predicted"/>
<keyword evidence="2" id="KW-0472">Membrane</keyword>
<feature type="transmembrane region" description="Helical" evidence="2">
    <location>
        <begin position="20"/>
        <end position="38"/>
    </location>
</feature>
<evidence type="ECO:0000313" key="3">
    <source>
        <dbReference type="EMBL" id="GAA3012623.1"/>
    </source>
</evidence>
<comment type="caution">
    <text evidence="3">The sequence shown here is derived from an EMBL/GenBank/DDBJ whole genome shotgun (WGS) entry which is preliminary data.</text>
</comment>
<feature type="region of interest" description="Disordered" evidence="1">
    <location>
        <begin position="298"/>
        <end position="319"/>
    </location>
</feature>
<keyword evidence="4" id="KW-1185">Reference proteome</keyword>
<evidence type="ECO:0000313" key="4">
    <source>
        <dbReference type="Proteomes" id="UP001499930"/>
    </source>
</evidence>
<sequence>MNGALVLFEARRLARHPAPWAAAALALASVAVRSGAWLPDLTVVAIDTVTGSALVAAAVLVVAHLAASRDRRHGLPETLAAMPAREAARTRAVVLAAPAAGGLVTATMIFPYLLVVSASDTAAGRLDPYEALGGVALTMLAASAGAALGRWTPWPVAPPVAIFLVAFTVLGDPRGEYGGWFLPVISGHDVSWGGQAHRVASGLPARGDGVLCRRGPAAARPASRPRRGGAGRPARRGTGGSLGDGRGALGDGDGVACHPGGAGSGVRAARRRLLLRPPRLPAVDLHLGAGTAADRVGGAATGARADPGHPAGTGRWPGL</sequence>
<evidence type="ECO:0000256" key="1">
    <source>
        <dbReference type="SAM" id="MobiDB-lite"/>
    </source>
</evidence>
<dbReference type="EMBL" id="BAAAWD010000010">
    <property type="protein sequence ID" value="GAA3012623.1"/>
    <property type="molecule type" value="Genomic_DNA"/>
</dbReference>
<evidence type="ECO:0000256" key="2">
    <source>
        <dbReference type="SAM" id="Phobius"/>
    </source>
</evidence>
<protein>
    <recommendedName>
        <fullName evidence="5">ABC transporter permease</fullName>
    </recommendedName>
</protein>
<keyword evidence="2" id="KW-1133">Transmembrane helix</keyword>
<feature type="transmembrane region" description="Helical" evidence="2">
    <location>
        <begin position="92"/>
        <end position="119"/>
    </location>
</feature>
<dbReference type="RefSeq" id="WP_344897198.1">
    <property type="nucleotide sequence ID" value="NZ_BAAAWD010000010.1"/>
</dbReference>
<accession>A0ABP6KP75</accession>
<name>A0ABP6KP75_9ACTN</name>
<dbReference type="Proteomes" id="UP001499930">
    <property type="component" value="Unassembled WGS sequence"/>
</dbReference>
<feature type="compositionally biased region" description="Basic residues" evidence="1">
    <location>
        <begin position="223"/>
        <end position="235"/>
    </location>
</feature>
<evidence type="ECO:0008006" key="5">
    <source>
        <dbReference type="Google" id="ProtNLM"/>
    </source>
</evidence>
<feature type="transmembrane region" description="Helical" evidence="2">
    <location>
        <begin position="131"/>
        <end position="149"/>
    </location>
</feature>
<organism evidence="3 4">
    <name type="scientific">Streptosporangium longisporum</name>
    <dbReference type="NCBI Taxonomy" id="46187"/>
    <lineage>
        <taxon>Bacteria</taxon>
        <taxon>Bacillati</taxon>
        <taxon>Actinomycetota</taxon>
        <taxon>Actinomycetes</taxon>
        <taxon>Streptosporangiales</taxon>
        <taxon>Streptosporangiaceae</taxon>
        <taxon>Streptosporangium</taxon>
    </lineage>
</organism>
<feature type="compositionally biased region" description="Low complexity" evidence="1">
    <location>
        <begin position="213"/>
        <end position="222"/>
    </location>
</feature>
<reference evidence="4" key="1">
    <citation type="journal article" date="2019" name="Int. J. Syst. Evol. Microbiol.">
        <title>The Global Catalogue of Microorganisms (GCM) 10K type strain sequencing project: providing services to taxonomists for standard genome sequencing and annotation.</title>
        <authorList>
            <consortium name="The Broad Institute Genomics Platform"/>
            <consortium name="The Broad Institute Genome Sequencing Center for Infectious Disease"/>
            <person name="Wu L."/>
            <person name="Ma J."/>
        </authorList>
    </citation>
    <scope>NUCLEOTIDE SEQUENCE [LARGE SCALE GENOMIC DNA]</scope>
    <source>
        <strain evidence="4">JCM 3106</strain>
    </source>
</reference>
<keyword evidence="2" id="KW-0812">Transmembrane</keyword>